<dbReference type="SMART" id="SM00387">
    <property type="entry name" value="HATPase_c"/>
    <property type="match status" value="1"/>
</dbReference>
<dbReference type="Gene3D" id="3.30.450.20">
    <property type="entry name" value="PAS domain"/>
    <property type="match status" value="2"/>
</dbReference>
<dbReference type="Gene3D" id="1.10.287.130">
    <property type="match status" value="1"/>
</dbReference>
<reference evidence="19 20" key="1">
    <citation type="journal article" date="2005" name="Int. J. Syst. Evol. Microbiol.">
        <title>Nitrincola lacisaponensis gen. nov., sp. nov., a novel alkaliphilic bacterium isolated from an alkaline, saline lake.</title>
        <authorList>
            <person name="Dimitriu P.A."/>
            <person name="Shukla S.K."/>
            <person name="Conradt J."/>
            <person name="Marquez M.C."/>
            <person name="Ventosa A."/>
            <person name="Maglia A."/>
            <person name="Peyton B.M."/>
            <person name="Pinkart H.C."/>
            <person name="Mormile M.R."/>
        </authorList>
    </citation>
    <scope>NUCLEOTIDE SEQUENCE [LARGE SCALE GENOMIC DNA]</scope>
    <source>
        <strain evidence="19 20">4CA</strain>
    </source>
</reference>
<dbReference type="EC" id="2.7.13.3" evidence="3"/>
<dbReference type="RefSeq" id="WP_051632457.1">
    <property type="nucleotide sequence ID" value="NZ_JMSZ01000007.1"/>
</dbReference>
<keyword evidence="20" id="KW-1185">Reference proteome</keyword>
<evidence type="ECO:0000256" key="16">
    <source>
        <dbReference type="SAM" id="Coils"/>
    </source>
</evidence>
<feature type="coiled-coil region" evidence="16">
    <location>
        <begin position="325"/>
        <end position="370"/>
    </location>
</feature>
<name>A0A063Y8X4_9GAMM</name>
<evidence type="ECO:0000256" key="9">
    <source>
        <dbReference type="ARBA" id="ARBA00022741"/>
    </source>
</evidence>
<dbReference type="InterPro" id="IPR003594">
    <property type="entry name" value="HATPase_dom"/>
</dbReference>
<keyword evidence="6" id="KW-0597">Phosphoprotein</keyword>
<dbReference type="InterPro" id="IPR036890">
    <property type="entry name" value="HATPase_C_sf"/>
</dbReference>
<sequence length="597" mass="67668">MQKADRSVWELRRIWLVGFLLLPFLLLAGGWLGFNHAREQALQQADERLTLYASSFEGAINRYDYLPWLIAQTPDVRRLLDQRAPELIERVNEFLLETRNTSLADEVYLMDAEGLTLVSSNFRTAESFVGNNYRFRPYFTDAIRTGRGEFFAIGTTTGLPGYFLSQEVFSLNDQQRGVAVVKVDLEPLQADWQSAAEKVFVSDTNHIIVLSSHPEWKYRYLEPLTDQQLDDLERNRQFDGITLSPLGSHNDAALLHMPVSDTESERFLNRSLELSRPGWRIHYLVPLEPLYRFAALTTGVVLILYILCLTAVLWMRERSRRAHAALQAEQRLRNLNDTLEDQVIERTAELEKRTSELQRIQRELVQSEKLAALGIMAAGLSHELNQPLTAVRTYAASGRKLLARGLIDQVDTALDKIMTLTSRMSDITSQLKVFVRQAPIQKQPVDWAARIDFVLDMLEHRITQQQVRIDTKIPAQALIRGDDARIEQILVNLIGNALDAVAQQSEPQVTIRLSDQNHGWCLQVEDNGPGFAKEQIKHLFEPFYSTKNVGQGMGLGLFICYGLVQDLGGNIRAEIPDEGGARFVVWLPGSDEKATAA</sequence>
<dbReference type="Gene3D" id="3.30.565.10">
    <property type="entry name" value="Histidine kinase-like ATPase, C-terminal domain"/>
    <property type="match status" value="1"/>
</dbReference>
<keyword evidence="13" id="KW-0902">Two-component regulatory system</keyword>
<dbReference type="InterPro" id="IPR036097">
    <property type="entry name" value="HisK_dim/P_sf"/>
</dbReference>
<evidence type="ECO:0000313" key="20">
    <source>
        <dbReference type="Proteomes" id="UP000027318"/>
    </source>
</evidence>
<evidence type="ECO:0000259" key="18">
    <source>
        <dbReference type="PROSITE" id="PS50109"/>
    </source>
</evidence>
<keyword evidence="7" id="KW-0808">Transferase</keyword>
<gene>
    <name evidence="19" type="ORF">ADINL_0259</name>
</gene>
<evidence type="ECO:0000256" key="6">
    <source>
        <dbReference type="ARBA" id="ARBA00022553"/>
    </source>
</evidence>
<dbReference type="InterPro" id="IPR033479">
    <property type="entry name" value="dCache_1"/>
</dbReference>
<keyword evidence="9" id="KW-0547">Nucleotide-binding</keyword>
<dbReference type="PRINTS" id="PR00344">
    <property type="entry name" value="BCTRLSENSOR"/>
</dbReference>
<dbReference type="EMBL" id="JMSZ01000007">
    <property type="protein sequence ID" value="KDE41186.1"/>
    <property type="molecule type" value="Genomic_DNA"/>
</dbReference>
<accession>A0A063Y8X4</accession>
<keyword evidence="16" id="KW-0175">Coiled coil</keyword>
<keyword evidence="5" id="KW-0997">Cell inner membrane</keyword>
<evidence type="ECO:0000256" key="3">
    <source>
        <dbReference type="ARBA" id="ARBA00012438"/>
    </source>
</evidence>
<comment type="catalytic activity">
    <reaction evidence="1">
        <text>ATP + protein L-histidine = ADP + protein N-phospho-L-histidine.</text>
        <dbReference type="EC" id="2.7.13.3"/>
    </reaction>
</comment>
<evidence type="ECO:0000256" key="7">
    <source>
        <dbReference type="ARBA" id="ARBA00022679"/>
    </source>
</evidence>
<keyword evidence="4" id="KW-1003">Cell membrane</keyword>
<evidence type="ECO:0000256" key="15">
    <source>
        <dbReference type="ARBA" id="ARBA00073143"/>
    </source>
</evidence>
<dbReference type="SUPFAM" id="SSF55874">
    <property type="entry name" value="ATPase domain of HSP90 chaperone/DNA topoisomerase II/histidine kinase"/>
    <property type="match status" value="1"/>
</dbReference>
<dbReference type="InterPro" id="IPR029151">
    <property type="entry name" value="Sensor-like_sf"/>
</dbReference>
<evidence type="ECO:0000256" key="4">
    <source>
        <dbReference type="ARBA" id="ARBA00022475"/>
    </source>
</evidence>
<dbReference type="InterPro" id="IPR004358">
    <property type="entry name" value="Sig_transdc_His_kin-like_C"/>
</dbReference>
<evidence type="ECO:0000256" key="14">
    <source>
        <dbReference type="ARBA" id="ARBA00023136"/>
    </source>
</evidence>
<dbReference type="SUPFAM" id="SSF47384">
    <property type="entry name" value="Homodimeric domain of signal transducing histidine kinase"/>
    <property type="match status" value="1"/>
</dbReference>
<dbReference type="GO" id="GO:0000155">
    <property type="term" value="F:phosphorelay sensor kinase activity"/>
    <property type="evidence" value="ECO:0007669"/>
    <property type="project" value="InterPro"/>
</dbReference>
<keyword evidence="10 19" id="KW-0418">Kinase</keyword>
<evidence type="ECO:0000256" key="13">
    <source>
        <dbReference type="ARBA" id="ARBA00023012"/>
    </source>
</evidence>
<feature type="domain" description="Histidine kinase" evidence="18">
    <location>
        <begin position="379"/>
        <end position="591"/>
    </location>
</feature>
<organism evidence="19 20">
    <name type="scientific">Nitrincola lacisaponensis</name>
    <dbReference type="NCBI Taxonomy" id="267850"/>
    <lineage>
        <taxon>Bacteria</taxon>
        <taxon>Pseudomonadati</taxon>
        <taxon>Pseudomonadota</taxon>
        <taxon>Gammaproteobacteria</taxon>
        <taxon>Oceanospirillales</taxon>
        <taxon>Oceanospirillaceae</taxon>
        <taxon>Nitrincola</taxon>
    </lineage>
</organism>
<dbReference type="AlphaFoldDB" id="A0A063Y8X4"/>
<evidence type="ECO:0000256" key="11">
    <source>
        <dbReference type="ARBA" id="ARBA00022840"/>
    </source>
</evidence>
<keyword evidence="11" id="KW-0067">ATP-binding</keyword>
<dbReference type="CDD" id="cd00082">
    <property type="entry name" value="HisKA"/>
    <property type="match status" value="1"/>
</dbReference>
<protein>
    <recommendedName>
        <fullName evidence="15">C4-dicarboxylate transport sensor protein DctB</fullName>
        <ecNumber evidence="3">2.7.13.3</ecNumber>
    </recommendedName>
</protein>
<dbReference type="PIRSF" id="PIRSF036431">
    <property type="entry name" value="STHK_DctB"/>
    <property type="match status" value="1"/>
</dbReference>
<dbReference type="CDD" id="cd12914">
    <property type="entry name" value="PDC1_DGC_like"/>
    <property type="match status" value="1"/>
</dbReference>
<evidence type="ECO:0000256" key="5">
    <source>
        <dbReference type="ARBA" id="ARBA00022519"/>
    </source>
</evidence>
<evidence type="ECO:0000256" key="10">
    <source>
        <dbReference type="ARBA" id="ARBA00022777"/>
    </source>
</evidence>
<evidence type="ECO:0000256" key="2">
    <source>
        <dbReference type="ARBA" id="ARBA00004429"/>
    </source>
</evidence>
<dbReference type="GO" id="GO:0005886">
    <property type="term" value="C:plasma membrane"/>
    <property type="evidence" value="ECO:0007669"/>
    <property type="project" value="UniProtKB-SubCell"/>
</dbReference>
<dbReference type="Pfam" id="PF00512">
    <property type="entry name" value="HisKA"/>
    <property type="match status" value="1"/>
</dbReference>
<dbReference type="FunFam" id="1.10.287.130:FF:000049">
    <property type="entry name" value="C4-dicarboxylate transport sensor protein DctB"/>
    <property type="match status" value="1"/>
</dbReference>
<dbReference type="GO" id="GO:0005524">
    <property type="term" value="F:ATP binding"/>
    <property type="evidence" value="ECO:0007669"/>
    <property type="project" value="UniProtKB-KW"/>
</dbReference>
<proteinExistence type="predicted"/>
<dbReference type="Pfam" id="PF02518">
    <property type="entry name" value="HATPase_c"/>
    <property type="match status" value="1"/>
</dbReference>
<dbReference type="PANTHER" id="PTHR43065:SF46">
    <property type="entry name" value="C4-DICARBOXYLATE TRANSPORT SENSOR PROTEIN DCTB"/>
    <property type="match status" value="1"/>
</dbReference>
<feature type="transmembrane region" description="Helical" evidence="17">
    <location>
        <begin position="12"/>
        <end position="34"/>
    </location>
</feature>
<dbReference type="OrthoDB" id="1931120at2"/>
<dbReference type="PANTHER" id="PTHR43065">
    <property type="entry name" value="SENSOR HISTIDINE KINASE"/>
    <property type="match status" value="1"/>
</dbReference>
<evidence type="ECO:0000256" key="1">
    <source>
        <dbReference type="ARBA" id="ARBA00000085"/>
    </source>
</evidence>
<dbReference type="STRING" id="267850.ADINL_0259"/>
<dbReference type="Proteomes" id="UP000027318">
    <property type="component" value="Unassembled WGS sequence"/>
</dbReference>
<comment type="caution">
    <text evidence="19">The sequence shown here is derived from an EMBL/GenBank/DDBJ whole genome shotgun (WGS) entry which is preliminary data.</text>
</comment>
<dbReference type="CDD" id="cd00075">
    <property type="entry name" value="HATPase"/>
    <property type="match status" value="1"/>
</dbReference>
<dbReference type="InterPro" id="IPR003661">
    <property type="entry name" value="HisK_dim/P_dom"/>
</dbReference>
<dbReference type="Gene3D" id="6.10.250.3020">
    <property type="match status" value="1"/>
</dbReference>
<dbReference type="SMART" id="SM00388">
    <property type="entry name" value="HisKA"/>
    <property type="match status" value="1"/>
</dbReference>
<feature type="transmembrane region" description="Helical" evidence="17">
    <location>
        <begin position="290"/>
        <end position="314"/>
    </location>
</feature>
<dbReference type="InterPro" id="IPR005467">
    <property type="entry name" value="His_kinase_dom"/>
</dbReference>
<keyword evidence="14 17" id="KW-0472">Membrane</keyword>
<keyword evidence="8 17" id="KW-0812">Transmembrane</keyword>
<evidence type="ECO:0000256" key="8">
    <source>
        <dbReference type="ARBA" id="ARBA00022692"/>
    </source>
</evidence>
<dbReference type="Pfam" id="PF02743">
    <property type="entry name" value="dCache_1"/>
    <property type="match status" value="1"/>
</dbReference>
<dbReference type="SUPFAM" id="SSF103190">
    <property type="entry name" value="Sensory domain-like"/>
    <property type="match status" value="1"/>
</dbReference>
<evidence type="ECO:0000313" key="19">
    <source>
        <dbReference type="EMBL" id="KDE41186.1"/>
    </source>
</evidence>
<dbReference type="InterPro" id="IPR017055">
    <property type="entry name" value="Sig_transdc_His_kinase_DctB"/>
</dbReference>
<keyword evidence="12 17" id="KW-1133">Transmembrane helix</keyword>
<dbReference type="PROSITE" id="PS50109">
    <property type="entry name" value="HIS_KIN"/>
    <property type="match status" value="1"/>
</dbReference>
<evidence type="ECO:0000256" key="12">
    <source>
        <dbReference type="ARBA" id="ARBA00022989"/>
    </source>
</evidence>
<comment type="subcellular location">
    <subcellularLocation>
        <location evidence="2">Cell inner membrane</location>
        <topology evidence="2">Multi-pass membrane protein</topology>
    </subcellularLocation>
</comment>
<evidence type="ECO:0000256" key="17">
    <source>
        <dbReference type="SAM" id="Phobius"/>
    </source>
</evidence>